<dbReference type="SUPFAM" id="SSF51735">
    <property type="entry name" value="NAD(P)-binding Rossmann-fold domains"/>
    <property type="match status" value="1"/>
</dbReference>
<evidence type="ECO:0000313" key="4">
    <source>
        <dbReference type="Proteomes" id="UP001174691"/>
    </source>
</evidence>
<evidence type="ECO:0000313" key="3">
    <source>
        <dbReference type="EMBL" id="KAJ9151467.1"/>
    </source>
</evidence>
<reference evidence="3" key="1">
    <citation type="submission" date="2022-07" db="EMBL/GenBank/DDBJ databases">
        <title>Fungi with potential for degradation of polypropylene.</title>
        <authorList>
            <person name="Gostincar C."/>
        </authorList>
    </citation>
    <scope>NUCLEOTIDE SEQUENCE</scope>
    <source>
        <strain evidence="3">EXF-13287</strain>
    </source>
</reference>
<dbReference type="InterPro" id="IPR002347">
    <property type="entry name" value="SDR_fam"/>
</dbReference>
<dbReference type="PRINTS" id="PR00081">
    <property type="entry name" value="GDHRDH"/>
</dbReference>
<evidence type="ECO:0000256" key="1">
    <source>
        <dbReference type="ARBA" id="ARBA00006484"/>
    </source>
</evidence>
<dbReference type="GO" id="GO:0016491">
    <property type="term" value="F:oxidoreductase activity"/>
    <property type="evidence" value="ECO:0007669"/>
    <property type="project" value="UniProtKB-KW"/>
</dbReference>
<keyword evidence="2" id="KW-0560">Oxidoreductase</keyword>
<gene>
    <name evidence="3" type="ORF">NKR19_g4893</name>
</gene>
<evidence type="ECO:0000256" key="2">
    <source>
        <dbReference type="ARBA" id="ARBA00023002"/>
    </source>
</evidence>
<dbReference type="Gene3D" id="3.40.50.720">
    <property type="entry name" value="NAD(P)-binding Rossmann-like Domain"/>
    <property type="match status" value="1"/>
</dbReference>
<proteinExistence type="inferred from homology"/>
<dbReference type="EMBL" id="JANBVN010000064">
    <property type="protein sequence ID" value="KAJ9151467.1"/>
    <property type="molecule type" value="Genomic_DNA"/>
</dbReference>
<dbReference type="PANTHER" id="PTHR24320">
    <property type="entry name" value="RETINOL DEHYDROGENASE"/>
    <property type="match status" value="1"/>
</dbReference>
<dbReference type="InterPro" id="IPR036291">
    <property type="entry name" value="NAD(P)-bd_dom_sf"/>
</dbReference>
<comment type="caution">
    <text evidence="3">The sequence shown here is derived from an EMBL/GenBank/DDBJ whole genome shotgun (WGS) entry which is preliminary data.</text>
</comment>
<sequence>MARIFITGSSDGLGALTARRLISQGHTVVLHARNPQRAGDASAAVPGAAAVLVADLTSVKETLRLASEADAKHGPFDAVVHNAGLYLGMERVPGKDGLPSLFQVNVLAPYILAATMKKPKRLVFVSSGLHRSGRHRLDREGKLVGAGYSDTKLHDIMLANAFARRWGDVQSNSLDPGWVPTKMGGAGATDDIEMAVDTYVMLVLGEGEAKGKTGRYFRDSREATPAKDALDERLQDRLLEELGKISGVKLEDE</sequence>
<accession>A0AA38RMH1</accession>
<keyword evidence="4" id="KW-1185">Reference proteome</keyword>
<dbReference type="Pfam" id="PF00106">
    <property type="entry name" value="adh_short"/>
    <property type="match status" value="1"/>
</dbReference>
<protein>
    <submittedName>
        <fullName evidence="3">NAD(P)-binding protein</fullName>
    </submittedName>
</protein>
<organism evidence="3 4">
    <name type="scientific">Coniochaeta hoffmannii</name>
    <dbReference type="NCBI Taxonomy" id="91930"/>
    <lineage>
        <taxon>Eukaryota</taxon>
        <taxon>Fungi</taxon>
        <taxon>Dikarya</taxon>
        <taxon>Ascomycota</taxon>
        <taxon>Pezizomycotina</taxon>
        <taxon>Sordariomycetes</taxon>
        <taxon>Sordariomycetidae</taxon>
        <taxon>Coniochaetales</taxon>
        <taxon>Coniochaetaceae</taxon>
        <taxon>Coniochaeta</taxon>
    </lineage>
</organism>
<name>A0AA38RMH1_9PEZI</name>
<comment type="similarity">
    <text evidence="1">Belongs to the short-chain dehydrogenases/reductases (SDR) family.</text>
</comment>
<dbReference type="AlphaFoldDB" id="A0AA38RMH1"/>
<dbReference type="Proteomes" id="UP001174691">
    <property type="component" value="Unassembled WGS sequence"/>
</dbReference>
<dbReference type="PANTHER" id="PTHR24320:SF274">
    <property type="entry name" value="CHAIN DEHYDROGENASE, PUTATIVE (AFU_ORTHOLOGUE AFUA_4G00440)-RELATED"/>
    <property type="match status" value="1"/>
</dbReference>